<dbReference type="InterPro" id="IPR016688">
    <property type="entry name" value="MscS-like_plants/fungi"/>
</dbReference>
<reference evidence="3 4" key="1">
    <citation type="journal article" date="2018" name="Nat. Genet.">
        <title>The Rosa genome provides new insights in the design of modern roses.</title>
        <authorList>
            <person name="Bendahmane M."/>
        </authorList>
    </citation>
    <scope>NUCLEOTIDE SEQUENCE [LARGE SCALE GENOMIC DNA]</scope>
    <source>
        <strain evidence="4">cv. Old Blush</strain>
    </source>
</reference>
<organism evidence="3 4">
    <name type="scientific">Rosa chinensis</name>
    <name type="common">China rose</name>
    <dbReference type="NCBI Taxonomy" id="74649"/>
    <lineage>
        <taxon>Eukaryota</taxon>
        <taxon>Viridiplantae</taxon>
        <taxon>Streptophyta</taxon>
        <taxon>Embryophyta</taxon>
        <taxon>Tracheophyta</taxon>
        <taxon>Spermatophyta</taxon>
        <taxon>Magnoliopsida</taxon>
        <taxon>eudicotyledons</taxon>
        <taxon>Gunneridae</taxon>
        <taxon>Pentapetalae</taxon>
        <taxon>rosids</taxon>
        <taxon>fabids</taxon>
        <taxon>Rosales</taxon>
        <taxon>Rosaceae</taxon>
        <taxon>Rosoideae</taxon>
        <taxon>Rosoideae incertae sedis</taxon>
        <taxon>Rosa</taxon>
    </lineage>
</organism>
<dbReference type="AlphaFoldDB" id="A0A2P6R7Y8"/>
<evidence type="ECO:0000313" key="4">
    <source>
        <dbReference type="Proteomes" id="UP000238479"/>
    </source>
</evidence>
<dbReference type="PANTHER" id="PTHR31618">
    <property type="entry name" value="MECHANOSENSITIVE ION CHANNEL PROTEIN 5"/>
    <property type="match status" value="1"/>
</dbReference>
<evidence type="ECO:0000313" key="3">
    <source>
        <dbReference type="EMBL" id="PRQ42553.1"/>
    </source>
</evidence>
<evidence type="ECO:0000256" key="2">
    <source>
        <dbReference type="ARBA" id="ARBA00008017"/>
    </source>
</evidence>
<comment type="subcellular location">
    <subcellularLocation>
        <location evidence="1">Membrane</location>
        <topology evidence="1">Multi-pass membrane protein</topology>
    </subcellularLocation>
</comment>
<protein>
    <submittedName>
        <fullName evidence="3">Uncharacterized protein</fullName>
    </submittedName>
</protein>
<proteinExistence type="inferred from homology"/>
<evidence type="ECO:0000256" key="1">
    <source>
        <dbReference type="ARBA" id="ARBA00004141"/>
    </source>
</evidence>
<keyword evidence="4" id="KW-1185">Reference proteome</keyword>
<dbReference type="Gramene" id="PRQ42553">
    <property type="protein sequence ID" value="PRQ42553"/>
    <property type="gene ID" value="RchiOBHm_Chr3g0458911"/>
</dbReference>
<comment type="caution">
    <text evidence="3">The sequence shown here is derived from an EMBL/GenBank/DDBJ whole genome shotgun (WGS) entry which is preliminary data.</text>
</comment>
<dbReference type="STRING" id="74649.A0A2P6R7Y8"/>
<accession>A0A2P6R7Y8</accession>
<dbReference type="GO" id="GO:0008381">
    <property type="term" value="F:mechanosensitive monoatomic ion channel activity"/>
    <property type="evidence" value="ECO:0007669"/>
    <property type="project" value="TreeGrafter"/>
</dbReference>
<dbReference type="PANTHER" id="PTHR31618:SF1">
    <property type="entry name" value="EF-HAND DOMAIN-CONTAINING PROTEIN"/>
    <property type="match status" value="1"/>
</dbReference>
<comment type="similarity">
    <text evidence="2">Belongs to the MscS (TC 1.A.23) family.</text>
</comment>
<dbReference type="GO" id="GO:0005886">
    <property type="term" value="C:plasma membrane"/>
    <property type="evidence" value="ECO:0007669"/>
    <property type="project" value="TreeGrafter"/>
</dbReference>
<dbReference type="GO" id="GO:0006820">
    <property type="term" value="P:monoatomic anion transport"/>
    <property type="evidence" value="ECO:0007669"/>
    <property type="project" value="TreeGrafter"/>
</dbReference>
<dbReference type="Proteomes" id="UP000238479">
    <property type="component" value="Chromosome 3"/>
</dbReference>
<name>A0A2P6R7Y8_ROSCH</name>
<sequence>MERFGGLSLRPGYAFYARASSLPSRYSQWLSRSDLKSISIWFEAVEFAYSKDLVSGLFWLGGDFVQEFPRKRFIRVLREMNLWKLILWKWEVLILVSICGRLVSGWLRIMVFFVERNSSCEGTVIFCLWDQEGCLELYLAWPYLMGWHFGLIKKGEKETNGRIQTKKKNTLY</sequence>
<dbReference type="EMBL" id="PDCK01000041">
    <property type="protein sequence ID" value="PRQ42553.1"/>
    <property type="molecule type" value="Genomic_DNA"/>
</dbReference>
<gene>
    <name evidence="3" type="ORF">RchiOBHm_Chr3g0458911</name>
</gene>